<reference evidence="4 5" key="1">
    <citation type="journal article" date="2023" name="Antonie Van Leeuwenhoek">
        <title>Mesoterricola silvestris gen. nov., sp. nov., Mesoterricola sediminis sp. nov., Geothrix oryzae sp. nov., Geothrix edaphica sp. nov., Geothrix rubra sp. nov., and Geothrix limicola sp. nov., six novel members of Acidobacteriota isolated from soils.</title>
        <authorList>
            <person name="Itoh H."/>
            <person name="Sugisawa Y."/>
            <person name="Mise K."/>
            <person name="Xu Z."/>
            <person name="Kuniyasu M."/>
            <person name="Ushijima N."/>
            <person name="Kawano K."/>
            <person name="Kobayashi E."/>
            <person name="Shiratori Y."/>
            <person name="Masuda Y."/>
            <person name="Senoo K."/>
        </authorList>
    </citation>
    <scope>NUCLEOTIDE SEQUENCE [LARGE SCALE GENOMIC DNA]</scope>
    <source>
        <strain evidence="4 5">Red804</strain>
    </source>
</reference>
<dbReference type="PROSITE" id="PS00662">
    <property type="entry name" value="T2SP_E"/>
    <property type="match status" value="1"/>
</dbReference>
<dbReference type="EMBL" id="BSDE01000001">
    <property type="protein sequence ID" value="GLH72203.1"/>
    <property type="molecule type" value="Genomic_DNA"/>
</dbReference>
<protein>
    <recommendedName>
        <fullName evidence="3">Bacterial type II secretion system protein E domain-containing protein</fullName>
    </recommendedName>
</protein>
<dbReference type="PANTHER" id="PTHR30486:SF6">
    <property type="entry name" value="TYPE IV PILUS RETRACTATION ATPASE PILT"/>
    <property type="match status" value="1"/>
</dbReference>
<dbReference type="InterPro" id="IPR027417">
    <property type="entry name" value="P-loop_NTPase"/>
</dbReference>
<dbReference type="InterPro" id="IPR001482">
    <property type="entry name" value="T2SS/T4SS_dom"/>
</dbReference>
<feature type="compositionally biased region" description="Pro residues" evidence="2">
    <location>
        <begin position="107"/>
        <end position="118"/>
    </location>
</feature>
<comment type="similarity">
    <text evidence="1">Belongs to the GSP E family.</text>
</comment>
<feature type="domain" description="Bacterial type II secretion system protein E" evidence="3">
    <location>
        <begin position="369"/>
        <end position="383"/>
    </location>
</feature>
<evidence type="ECO:0000256" key="1">
    <source>
        <dbReference type="ARBA" id="ARBA00006611"/>
    </source>
</evidence>
<dbReference type="RefSeq" id="WP_285570423.1">
    <property type="nucleotide sequence ID" value="NZ_BSDE01000001.1"/>
</dbReference>
<dbReference type="SMART" id="SM00382">
    <property type="entry name" value="AAA"/>
    <property type="match status" value="1"/>
</dbReference>
<dbReference type="NCBIfam" id="TIGR01420">
    <property type="entry name" value="pilT_fam"/>
    <property type="match status" value="1"/>
</dbReference>
<dbReference type="Pfam" id="PF00437">
    <property type="entry name" value="T2SSE"/>
    <property type="match status" value="1"/>
</dbReference>
<organism evidence="4 5">
    <name type="scientific">Geothrix limicola</name>
    <dbReference type="NCBI Taxonomy" id="2927978"/>
    <lineage>
        <taxon>Bacteria</taxon>
        <taxon>Pseudomonadati</taxon>
        <taxon>Acidobacteriota</taxon>
        <taxon>Holophagae</taxon>
        <taxon>Holophagales</taxon>
        <taxon>Holophagaceae</taxon>
        <taxon>Geothrix</taxon>
    </lineage>
</organism>
<dbReference type="CDD" id="cd01131">
    <property type="entry name" value="PilT"/>
    <property type="match status" value="1"/>
</dbReference>
<gene>
    <name evidence="4" type="ORF">GETHLI_07050</name>
</gene>
<dbReference type="InterPro" id="IPR050921">
    <property type="entry name" value="T4SS_GSP_E_ATPase"/>
</dbReference>
<proteinExistence type="inferred from homology"/>
<name>A0ABQ5QC07_9BACT</name>
<keyword evidence="5" id="KW-1185">Reference proteome</keyword>
<dbReference type="InterPro" id="IPR003593">
    <property type="entry name" value="AAA+_ATPase"/>
</dbReference>
<dbReference type="InterPro" id="IPR006321">
    <property type="entry name" value="PilT/PilU"/>
</dbReference>
<feature type="compositionally biased region" description="Pro residues" evidence="2">
    <location>
        <begin position="126"/>
        <end position="135"/>
    </location>
</feature>
<dbReference type="Gene3D" id="3.30.450.90">
    <property type="match status" value="1"/>
</dbReference>
<evidence type="ECO:0000259" key="3">
    <source>
        <dbReference type="PROSITE" id="PS00662"/>
    </source>
</evidence>
<evidence type="ECO:0000313" key="4">
    <source>
        <dbReference type="EMBL" id="GLH72203.1"/>
    </source>
</evidence>
<feature type="compositionally biased region" description="Pro residues" evidence="2">
    <location>
        <begin position="147"/>
        <end position="167"/>
    </location>
</feature>
<sequence>MAQLDRLLTHVISKAGSRLELKADRKPRLELKSGESVDLLPNPLPAVMVDVLAGDVVPPELKGAWQQEGQAEFDYDLAGQRFHIRLNRYMDTPQIQAEHQGPAPVSTRPPTPAAPAPAPIELAIPSPAPTKPQAPPTEALAQAEAHLPPPRPAPKPPAQPTSRPAPRPNRNQGHPLAERLLAALLEKEGSDLHCTSHEPPIIRVHGDMKELEGFGALDPATLLEMMEALATPASWQRFEEHHDADFAYAYEAGGCRLRVNYFHDRVGPGLVCRVIPNQLPDPDRLGLPEPVRRLATLSKGLVLVTGPTGSGKSTTLAAIVDLANQKRKDHILTIEDPIEFVHPRKGCLVNQREVGTHTDSFKSGLRAALREDPDVVLVGEMRDLETIAIALETAATGHLVFGTLHTSSAIGTIDRIVDQFPADRQQQIRVMLADSLKCVVSQVLLKRVGGGRVAALETLFISPAIANLIREGKNFQIASAMQTGRSYGQRLMNDALMDLIQARKVEPMEAYLKCPDKESFIAACKRAGIPFDLRLGEMES</sequence>
<evidence type="ECO:0000313" key="5">
    <source>
        <dbReference type="Proteomes" id="UP001165069"/>
    </source>
</evidence>
<feature type="region of interest" description="Disordered" evidence="2">
    <location>
        <begin position="96"/>
        <end position="173"/>
    </location>
</feature>
<dbReference type="Proteomes" id="UP001165069">
    <property type="component" value="Unassembled WGS sequence"/>
</dbReference>
<accession>A0ABQ5QC07</accession>
<dbReference type="PANTHER" id="PTHR30486">
    <property type="entry name" value="TWITCHING MOTILITY PROTEIN PILT"/>
    <property type="match status" value="1"/>
</dbReference>
<comment type="caution">
    <text evidence="4">The sequence shown here is derived from an EMBL/GenBank/DDBJ whole genome shotgun (WGS) entry which is preliminary data.</text>
</comment>
<dbReference type="Gene3D" id="3.40.50.300">
    <property type="entry name" value="P-loop containing nucleotide triphosphate hydrolases"/>
    <property type="match status" value="1"/>
</dbReference>
<evidence type="ECO:0000256" key="2">
    <source>
        <dbReference type="SAM" id="MobiDB-lite"/>
    </source>
</evidence>
<dbReference type="SUPFAM" id="SSF52540">
    <property type="entry name" value="P-loop containing nucleoside triphosphate hydrolases"/>
    <property type="match status" value="1"/>
</dbReference>